<dbReference type="GO" id="GO:0016407">
    <property type="term" value="F:acetyltransferase activity"/>
    <property type="evidence" value="ECO:0007669"/>
    <property type="project" value="TreeGrafter"/>
</dbReference>
<accession>E3HAD0</accession>
<dbReference type="EMBL" id="CP002281">
    <property type="protein sequence ID" value="ADO83660.1"/>
    <property type="molecule type" value="Genomic_DNA"/>
</dbReference>
<evidence type="ECO:0000256" key="7">
    <source>
        <dbReference type="SAM" id="MobiDB-lite"/>
    </source>
</evidence>
<dbReference type="Pfam" id="PF00364">
    <property type="entry name" value="Biotin_lipoyl"/>
    <property type="match status" value="1"/>
</dbReference>
<dbReference type="SUPFAM" id="SSF51230">
    <property type="entry name" value="Single hybrid motif"/>
    <property type="match status" value="1"/>
</dbReference>
<dbReference type="RefSeq" id="WP_013388322.1">
    <property type="nucleotide sequence ID" value="NC_014632.1"/>
</dbReference>
<evidence type="ECO:0000313" key="10">
    <source>
        <dbReference type="EMBL" id="ADO83660.1"/>
    </source>
</evidence>
<keyword evidence="5 6" id="KW-0012">Acyltransferase</keyword>
<dbReference type="Gene3D" id="4.10.320.10">
    <property type="entry name" value="E3-binding domain"/>
    <property type="match status" value="1"/>
</dbReference>
<sequence>MYHFKFADIGEGIHEGKLLEWMVSEGDSIKSGDSLFLVETDKVNAEIPSPVKGVVAKLMAQVGDVIKVGDIIVDIEEEGSLQDTKPQKKELVQESDKPQEEVVKKEKTEEKGAGVVGEITVSNDLIPSFSQEKSEKPSLRKKVLATPVARKMAKDLGVDITLVKGSGTMGRVMKEDIKNFHSSDNKKKETNQNISALTSSQSGSIEEVELSGIRKTISKSMTLSKQIIPHTVLMDEFDVTSLVEFRKEAKQEALLQGVKLTYMPFIIKAVTIALKEFPLFNCVYDHENEKLLFKKFYNIGVATDTPEGLMVPVIKNTDHMGLLETAKEMNRLVEASKNKKLTLDDIKDGTFSITNYGAIGSLFGTPIIKHPQVAILGIGRVNKKPVVSEEGNVEVRDIMPISMAVDHRIIDGADAGRFAERLKQLLSNPKLLLMS</sequence>
<feature type="domain" description="Peripheral subunit-binding (PSBD)" evidence="9">
    <location>
        <begin position="144"/>
        <end position="181"/>
    </location>
</feature>
<feature type="compositionally biased region" description="Basic and acidic residues" evidence="7">
    <location>
        <begin position="85"/>
        <end position="109"/>
    </location>
</feature>
<keyword evidence="11" id="KW-1185">Reference proteome</keyword>
<keyword evidence="3 6" id="KW-0808">Transferase</keyword>
<dbReference type="InterPro" id="IPR004167">
    <property type="entry name" value="PSBD"/>
</dbReference>
<dbReference type="SUPFAM" id="SSF47005">
    <property type="entry name" value="Peripheral subunit-binding domain of 2-oxo acid dehydrogenase complex"/>
    <property type="match status" value="1"/>
</dbReference>
<dbReference type="InterPro" id="IPR050743">
    <property type="entry name" value="2-oxoacid_DH_E2_comp"/>
</dbReference>
<dbReference type="InterPro" id="IPR001078">
    <property type="entry name" value="2-oxoacid_DH_actylTfrase"/>
</dbReference>
<dbReference type="Gene3D" id="3.30.559.10">
    <property type="entry name" value="Chloramphenicol acetyltransferase-like domain"/>
    <property type="match status" value="1"/>
</dbReference>
<dbReference type="STRING" id="572544.Ilyop_1889"/>
<dbReference type="GO" id="GO:0031405">
    <property type="term" value="F:lipoic acid binding"/>
    <property type="evidence" value="ECO:0007669"/>
    <property type="project" value="TreeGrafter"/>
</dbReference>
<dbReference type="OrthoDB" id="9805770at2"/>
<dbReference type="EC" id="2.3.1.-" evidence="6"/>
<dbReference type="FunFam" id="3.30.559.10:FF:000007">
    <property type="entry name" value="Dihydrolipoamide acetyltransferase component of pyruvate dehydrogenase complex"/>
    <property type="match status" value="1"/>
</dbReference>
<evidence type="ECO:0000256" key="6">
    <source>
        <dbReference type="RuleBase" id="RU003423"/>
    </source>
</evidence>
<dbReference type="PANTHER" id="PTHR43178:SF5">
    <property type="entry name" value="LIPOAMIDE ACYLTRANSFERASE COMPONENT OF BRANCHED-CHAIN ALPHA-KETO ACID DEHYDROGENASE COMPLEX, MITOCHONDRIAL"/>
    <property type="match status" value="1"/>
</dbReference>
<keyword evidence="4 6" id="KW-0450">Lipoyl</keyword>
<dbReference type="Gene3D" id="2.40.50.100">
    <property type="match status" value="1"/>
</dbReference>
<evidence type="ECO:0000256" key="3">
    <source>
        <dbReference type="ARBA" id="ARBA00022679"/>
    </source>
</evidence>
<evidence type="ECO:0000313" key="11">
    <source>
        <dbReference type="Proteomes" id="UP000006875"/>
    </source>
</evidence>
<evidence type="ECO:0000256" key="4">
    <source>
        <dbReference type="ARBA" id="ARBA00022823"/>
    </source>
</evidence>
<dbReference type="PROSITE" id="PS00189">
    <property type="entry name" value="LIPOYL"/>
    <property type="match status" value="1"/>
</dbReference>
<evidence type="ECO:0000256" key="2">
    <source>
        <dbReference type="ARBA" id="ARBA00007317"/>
    </source>
</evidence>
<proteinExistence type="inferred from homology"/>
<dbReference type="HOGENOM" id="CLU_016733_10_0_0"/>
<dbReference type="PROSITE" id="PS51826">
    <property type="entry name" value="PSBD"/>
    <property type="match status" value="1"/>
</dbReference>
<dbReference type="Pfam" id="PF02817">
    <property type="entry name" value="E3_binding"/>
    <property type="match status" value="1"/>
</dbReference>
<dbReference type="InterPro" id="IPR023213">
    <property type="entry name" value="CAT-like_dom_sf"/>
</dbReference>
<dbReference type="InterPro" id="IPR003016">
    <property type="entry name" value="2-oxoA_DH_lipoyl-BS"/>
</dbReference>
<comment type="cofactor">
    <cofactor evidence="1 6">
        <name>(R)-lipoate</name>
        <dbReference type="ChEBI" id="CHEBI:83088"/>
    </cofactor>
</comment>
<dbReference type="Proteomes" id="UP000006875">
    <property type="component" value="Chromosome"/>
</dbReference>
<dbReference type="PANTHER" id="PTHR43178">
    <property type="entry name" value="DIHYDROLIPOAMIDE ACETYLTRANSFERASE COMPONENT OF PYRUVATE DEHYDROGENASE COMPLEX"/>
    <property type="match status" value="1"/>
</dbReference>
<dbReference type="Pfam" id="PF00198">
    <property type="entry name" value="2-oxoacid_dh"/>
    <property type="match status" value="1"/>
</dbReference>
<dbReference type="CDD" id="cd06849">
    <property type="entry name" value="lipoyl_domain"/>
    <property type="match status" value="1"/>
</dbReference>
<evidence type="ECO:0000259" key="8">
    <source>
        <dbReference type="PROSITE" id="PS50968"/>
    </source>
</evidence>
<dbReference type="InterPro" id="IPR011053">
    <property type="entry name" value="Single_hybrid_motif"/>
</dbReference>
<reference evidence="10 11" key="1">
    <citation type="journal article" date="2010" name="Stand. Genomic Sci.">
        <title>Complete genome sequence of Ilyobacter polytropus type strain (CuHbu1).</title>
        <authorList>
            <person name="Sikorski J."/>
            <person name="Chertkov O."/>
            <person name="Lapidus A."/>
            <person name="Nolan M."/>
            <person name="Lucas S."/>
            <person name="Del Rio T.G."/>
            <person name="Tice H."/>
            <person name="Cheng J.F."/>
            <person name="Tapia R."/>
            <person name="Han C."/>
            <person name="Goodwin L."/>
            <person name="Pitluck S."/>
            <person name="Liolios K."/>
            <person name="Ivanova N."/>
            <person name="Mavromatis K."/>
            <person name="Mikhailova N."/>
            <person name="Pati A."/>
            <person name="Chen A."/>
            <person name="Palaniappan K."/>
            <person name="Land M."/>
            <person name="Hauser L."/>
            <person name="Chang Y.J."/>
            <person name="Jeffries C.D."/>
            <person name="Brambilla E."/>
            <person name="Yasawong M."/>
            <person name="Rohde M."/>
            <person name="Pukall R."/>
            <person name="Spring S."/>
            <person name="Goker M."/>
            <person name="Woyke T."/>
            <person name="Bristow J."/>
            <person name="Eisen J.A."/>
            <person name="Markowitz V."/>
            <person name="Hugenholtz P."/>
            <person name="Kyrpides N.C."/>
            <person name="Klenk H.P."/>
        </authorList>
    </citation>
    <scope>NUCLEOTIDE SEQUENCE [LARGE SCALE GENOMIC DNA]</scope>
    <source>
        <strain evidence="11">ATCC 51220 / DSM 2926 / LMG 16218 / CuHBu1</strain>
    </source>
</reference>
<dbReference type="PROSITE" id="PS50968">
    <property type="entry name" value="BIOTINYL_LIPOYL"/>
    <property type="match status" value="1"/>
</dbReference>
<dbReference type="SUPFAM" id="SSF52777">
    <property type="entry name" value="CoA-dependent acyltransferases"/>
    <property type="match status" value="1"/>
</dbReference>
<name>E3HAD0_ILYPC</name>
<gene>
    <name evidence="10" type="ordered locus">Ilyop_1889</name>
</gene>
<feature type="domain" description="Lipoyl-binding" evidence="8">
    <location>
        <begin position="1"/>
        <end position="76"/>
    </location>
</feature>
<comment type="similarity">
    <text evidence="2 6">Belongs to the 2-oxoacid dehydrogenase family.</text>
</comment>
<feature type="region of interest" description="Disordered" evidence="7">
    <location>
        <begin position="83"/>
        <end position="109"/>
    </location>
</feature>
<organism evidence="10 11">
    <name type="scientific">Ilyobacter polytropus (strain ATCC 51220 / DSM 2926 / LMG 16218 / CuHBu1)</name>
    <dbReference type="NCBI Taxonomy" id="572544"/>
    <lineage>
        <taxon>Bacteria</taxon>
        <taxon>Fusobacteriati</taxon>
        <taxon>Fusobacteriota</taxon>
        <taxon>Fusobacteriia</taxon>
        <taxon>Fusobacteriales</taxon>
        <taxon>Fusobacteriaceae</taxon>
        <taxon>Ilyobacter</taxon>
    </lineage>
</organism>
<evidence type="ECO:0000256" key="5">
    <source>
        <dbReference type="ARBA" id="ARBA00023315"/>
    </source>
</evidence>
<dbReference type="AlphaFoldDB" id="E3HAD0"/>
<protein>
    <recommendedName>
        <fullName evidence="6">Dihydrolipoamide acetyltransferase component of pyruvate dehydrogenase complex</fullName>
        <ecNumber evidence="6">2.3.1.-</ecNumber>
    </recommendedName>
</protein>
<dbReference type="eggNOG" id="COG0508">
    <property type="taxonomic scope" value="Bacteria"/>
</dbReference>
<dbReference type="KEGG" id="ipo:Ilyop_1889"/>
<evidence type="ECO:0000256" key="1">
    <source>
        <dbReference type="ARBA" id="ARBA00001938"/>
    </source>
</evidence>
<evidence type="ECO:0000259" key="9">
    <source>
        <dbReference type="PROSITE" id="PS51826"/>
    </source>
</evidence>
<dbReference type="GO" id="GO:0005737">
    <property type="term" value="C:cytoplasm"/>
    <property type="evidence" value="ECO:0007669"/>
    <property type="project" value="TreeGrafter"/>
</dbReference>
<dbReference type="InterPro" id="IPR036625">
    <property type="entry name" value="E3-bd_dom_sf"/>
</dbReference>
<dbReference type="InterPro" id="IPR000089">
    <property type="entry name" value="Biotin_lipoyl"/>
</dbReference>